<sequence>MRMRHAIAAALAAACFSTVTGAVQAGPTGYVLGNGGTTLHTFDVASPGGAAAIQLTFGGVGASLDDIDFRPLTGRLYGYNDVRDAYFTVDVATGILTAASGPGVAATNSDKLGIDFNPVIDRLRTVSELGENIVYNPLTGGTTVATGLFYGAGDANAGATPQVVANAYTNSAAGAATTTQYVLDAGLDTLAILANNLGTLTTVGRVTYNGAFLDFGPDAGFDVFSGPGGVNIAYALLNVGNTSSLYTIDLSTATASLVGDLPGGFGTIQGLAIAPAAVPEPSAIVLAALAAGLVAPRLLRAGRARRASSAEVPTARA</sequence>
<feature type="domain" description="DUF4394" evidence="2">
    <location>
        <begin position="38"/>
        <end position="272"/>
    </location>
</feature>
<evidence type="ECO:0000259" key="2">
    <source>
        <dbReference type="Pfam" id="PF14339"/>
    </source>
</evidence>
<reference evidence="3 4" key="1">
    <citation type="submission" date="2023-03" db="EMBL/GenBank/DDBJ databases">
        <title>Paludisphaera mucosa sp. nov. a novel planctomycete from northern fen.</title>
        <authorList>
            <person name="Ivanova A."/>
        </authorList>
    </citation>
    <scope>NUCLEOTIDE SEQUENCE [LARGE SCALE GENOMIC DNA]</scope>
    <source>
        <strain evidence="3 4">Pla2</strain>
    </source>
</reference>
<keyword evidence="4" id="KW-1185">Reference proteome</keyword>
<name>A0ABT6FHJ6_9BACT</name>
<feature type="chain" id="PRO_5046822954" evidence="1">
    <location>
        <begin position="26"/>
        <end position="317"/>
    </location>
</feature>
<evidence type="ECO:0000313" key="3">
    <source>
        <dbReference type="EMBL" id="MDG3007066.1"/>
    </source>
</evidence>
<keyword evidence="1" id="KW-0732">Signal</keyword>
<comment type="caution">
    <text evidence="3">The sequence shown here is derived from an EMBL/GenBank/DDBJ whole genome shotgun (WGS) entry which is preliminary data.</text>
</comment>
<gene>
    <name evidence="3" type="ORF">PZE19_25130</name>
</gene>
<evidence type="ECO:0000256" key="1">
    <source>
        <dbReference type="SAM" id="SignalP"/>
    </source>
</evidence>
<evidence type="ECO:0000313" key="4">
    <source>
        <dbReference type="Proteomes" id="UP001216907"/>
    </source>
</evidence>
<dbReference type="PROSITE" id="PS51257">
    <property type="entry name" value="PROKAR_LIPOPROTEIN"/>
    <property type="match status" value="1"/>
</dbReference>
<accession>A0ABT6FHJ6</accession>
<dbReference type="Pfam" id="PF14339">
    <property type="entry name" value="DUF4394"/>
    <property type="match status" value="1"/>
</dbReference>
<organism evidence="3 4">
    <name type="scientific">Paludisphaera mucosa</name>
    <dbReference type="NCBI Taxonomy" id="3030827"/>
    <lineage>
        <taxon>Bacteria</taxon>
        <taxon>Pseudomonadati</taxon>
        <taxon>Planctomycetota</taxon>
        <taxon>Planctomycetia</taxon>
        <taxon>Isosphaerales</taxon>
        <taxon>Isosphaeraceae</taxon>
        <taxon>Paludisphaera</taxon>
    </lineage>
</organism>
<dbReference type="InterPro" id="IPR025507">
    <property type="entry name" value="DUF4394"/>
</dbReference>
<protein>
    <submittedName>
        <fullName evidence="3">DUF4394 domain-containing protein</fullName>
    </submittedName>
</protein>
<proteinExistence type="predicted"/>
<feature type="signal peptide" evidence="1">
    <location>
        <begin position="1"/>
        <end position="25"/>
    </location>
</feature>
<dbReference type="RefSeq" id="WP_277863356.1">
    <property type="nucleotide sequence ID" value="NZ_JARRAG010000002.1"/>
</dbReference>
<dbReference type="Proteomes" id="UP001216907">
    <property type="component" value="Unassembled WGS sequence"/>
</dbReference>
<dbReference type="EMBL" id="JARRAG010000002">
    <property type="protein sequence ID" value="MDG3007066.1"/>
    <property type="molecule type" value="Genomic_DNA"/>
</dbReference>